<reference evidence="6 7" key="1">
    <citation type="journal article" date="2023" name="Commun. Biol.">
        <title>Genome analysis of Parmales, the sister group of diatoms, reveals the evolutionary specialization of diatoms from phago-mixotrophs to photoautotrophs.</title>
        <authorList>
            <person name="Ban H."/>
            <person name="Sato S."/>
            <person name="Yoshikawa S."/>
            <person name="Yamada K."/>
            <person name="Nakamura Y."/>
            <person name="Ichinomiya M."/>
            <person name="Sato N."/>
            <person name="Blanc-Mathieu R."/>
            <person name="Endo H."/>
            <person name="Kuwata A."/>
            <person name="Ogata H."/>
        </authorList>
    </citation>
    <scope>NUCLEOTIDE SEQUENCE [LARGE SCALE GENOMIC DNA]</scope>
</reference>
<organism evidence="6 7">
    <name type="scientific">Tetraparma gracilis</name>
    <dbReference type="NCBI Taxonomy" id="2962635"/>
    <lineage>
        <taxon>Eukaryota</taxon>
        <taxon>Sar</taxon>
        <taxon>Stramenopiles</taxon>
        <taxon>Ochrophyta</taxon>
        <taxon>Bolidophyceae</taxon>
        <taxon>Parmales</taxon>
        <taxon>Triparmaceae</taxon>
        <taxon>Tetraparma</taxon>
    </lineage>
</organism>
<dbReference type="PANTHER" id="PTHR12838:SF0">
    <property type="entry name" value="U3 SMALL NUCLEOLAR RNA-ASSOCIATED PROTEIN 11-RELATED"/>
    <property type="match status" value="1"/>
</dbReference>
<keyword evidence="7" id="KW-1185">Reference proteome</keyword>
<evidence type="ECO:0000256" key="5">
    <source>
        <dbReference type="SAM" id="MobiDB-lite"/>
    </source>
</evidence>
<proteinExistence type="inferred from homology"/>
<evidence type="ECO:0000256" key="2">
    <source>
        <dbReference type="ARBA" id="ARBA00008105"/>
    </source>
</evidence>
<name>A0ABQ6N8S0_9STRA</name>
<accession>A0ABQ6N8S0</accession>
<dbReference type="PANTHER" id="PTHR12838">
    <property type="entry name" value="U3 SMALL NUCLEOLAR RNA-ASSOCIATED PROTEIN 11"/>
    <property type="match status" value="1"/>
</dbReference>
<dbReference type="InterPro" id="IPR007144">
    <property type="entry name" value="SSU_processome_Utp11"/>
</dbReference>
<evidence type="ECO:0000256" key="1">
    <source>
        <dbReference type="ARBA" id="ARBA00004604"/>
    </source>
</evidence>
<dbReference type="EMBL" id="BRYB01002315">
    <property type="protein sequence ID" value="GMI42862.1"/>
    <property type="molecule type" value="Genomic_DNA"/>
</dbReference>
<evidence type="ECO:0000256" key="4">
    <source>
        <dbReference type="ARBA" id="ARBA00023242"/>
    </source>
</evidence>
<protein>
    <recommendedName>
        <fullName evidence="8">U3 small nucleolar RNA-associated protein 11</fullName>
    </recommendedName>
</protein>
<evidence type="ECO:0000256" key="3">
    <source>
        <dbReference type="ARBA" id="ARBA00022552"/>
    </source>
</evidence>
<keyword evidence="4" id="KW-0539">Nucleus</keyword>
<evidence type="ECO:0000313" key="6">
    <source>
        <dbReference type="EMBL" id="GMI42862.1"/>
    </source>
</evidence>
<gene>
    <name evidence="6" type="ORF">TeGR_g14700</name>
</gene>
<feature type="region of interest" description="Disordered" evidence="5">
    <location>
        <begin position="78"/>
        <end position="106"/>
    </location>
</feature>
<feature type="compositionally biased region" description="Basic and acidic residues" evidence="5">
    <location>
        <begin position="33"/>
        <end position="42"/>
    </location>
</feature>
<comment type="caution">
    <text evidence="6">The sequence shown here is derived from an EMBL/GenBank/DDBJ whole genome shotgun (WGS) entry which is preliminary data.</text>
</comment>
<keyword evidence="3" id="KW-0698">rRNA processing</keyword>
<feature type="non-terminal residue" evidence="6">
    <location>
        <position position="1"/>
    </location>
</feature>
<evidence type="ECO:0000313" key="7">
    <source>
        <dbReference type="Proteomes" id="UP001165060"/>
    </source>
</evidence>
<dbReference type="Proteomes" id="UP001165060">
    <property type="component" value="Unassembled WGS sequence"/>
</dbReference>
<feature type="region of interest" description="Disordered" evidence="5">
    <location>
        <begin position="23"/>
        <end position="42"/>
    </location>
</feature>
<sequence>PEGTDEASEYDLDVDQLAALEAAPKTKKQLKRERKDEKKLVRSIQREKDASYRELAEREKRQKKLELTLAHLEMEKNLQKKGTKRKVLDGDNNRPPVYKWKRKRAK</sequence>
<dbReference type="Pfam" id="PF03998">
    <property type="entry name" value="Utp11"/>
    <property type="match status" value="1"/>
</dbReference>
<comment type="subcellular location">
    <subcellularLocation>
        <location evidence="1">Nucleus</location>
        <location evidence="1">Nucleolus</location>
    </subcellularLocation>
</comment>
<evidence type="ECO:0008006" key="8">
    <source>
        <dbReference type="Google" id="ProtNLM"/>
    </source>
</evidence>
<comment type="similarity">
    <text evidence="2">Belongs to the UTP11 family.</text>
</comment>